<evidence type="ECO:0000313" key="3">
    <source>
        <dbReference type="Proteomes" id="UP000680045"/>
    </source>
</evidence>
<dbReference type="Proteomes" id="UP000680045">
    <property type="component" value="Unassembled WGS sequence"/>
</dbReference>
<proteinExistence type="predicted"/>
<feature type="transmembrane region" description="Helical" evidence="1">
    <location>
        <begin position="12"/>
        <end position="31"/>
    </location>
</feature>
<feature type="transmembrane region" description="Helical" evidence="1">
    <location>
        <begin position="37"/>
        <end position="55"/>
    </location>
</feature>
<sequence length="133" mass="15146">MKNNRNQCLKERLFELLSFSIVAILFIYTNDRMGNDLSIGIITIIIGAAGFVVYLKEWISNGIVKASFFQFSFFRSWSFPWGHLVLSLLFDTYNVLYVDAKSNLNGLGESIFSMMEIKDAIFLLAGIPMLNLL</sequence>
<evidence type="ECO:0000313" key="2">
    <source>
        <dbReference type="EMBL" id="MBR8644338.1"/>
    </source>
</evidence>
<dbReference type="AlphaFoldDB" id="A0A941FGF3"/>
<name>A0A941FGF3_9BACI</name>
<keyword evidence="1" id="KW-1133">Transmembrane helix</keyword>
<comment type="caution">
    <text evidence="2">The sequence shown here is derived from an EMBL/GenBank/DDBJ whole genome shotgun (WGS) entry which is preliminary data.</text>
</comment>
<gene>
    <name evidence="2" type="ORF">KEH51_05905</name>
</gene>
<keyword evidence="1" id="KW-0812">Transmembrane</keyword>
<accession>A0A941FGF3</accession>
<keyword evidence="1" id="KW-0472">Membrane</keyword>
<reference evidence="2" key="1">
    <citation type="submission" date="2021-04" db="EMBL/GenBank/DDBJ databases">
        <title>Whole genome sequencing of Enterococci isolates from hospitalized patients.</title>
        <authorList>
            <person name="Ogoti B.M."/>
            <person name="Onyambu F.G."/>
        </authorList>
    </citation>
    <scope>NUCLEOTIDE SEQUENCE</scope>
    <source>
        <strain evidence="2">242</strain>
    </source>
</reference>
<dbReference type="EMBL" id="JAGTPW010000007">
    <property type="protein sequence ID" value="MBR8644338.1"/>
    <property type="molecule type" value="Genomic_DNA"/>
</dbReference>
<organism evidence="2 3">
    <name type="scientific">Peribacillus frigoritolerans</name>
    <dbReference type="NCBI Taxonomy" id="450367"/>
    <lineage>
        <taxon>Bacteria</taxon>
        <taxon>Bacillati</taxon>
        <taxon>Bacillota</taxon>
        <taxon>Bacilli</taxon>
        <taxon>Bacillales</taxon>
        <taxon>Bacillaceae</taxon>
        <taxon>Peribacillus</taxon>
    </lineage>
</organism>
<protein>
    <submittedName>
        <fullName evidence="2">Uncharacterized protein</fullName>
    </submittedName>
</protein>
<evidence type="ECO:0000256" key="1">
    <source>
        <dbReference type="SAM" id="Phobius"/>
    </source>
</evidence>